<comment type="caution">
    <text evidence="1">The sequence shown here is derived from an EMBL/GenBank/DDBJ whole genome shotgun (WGS) entry which is preliminary data.</text>
</comment>
<evidence type="ECO:0000313" key="2">
    <source>
        <dbReference type="Proteomes" id="UP000636800"/>
    </source>
</evidence>
<evidence type="ECO:0000313" key="1">
    <source>
        <dbReference type="EMBL" id="KAG0449552.1"/>
    </source>
</evidence>
<dbReference type="EMBL" id="JADCNL010000179">
    <property type="protein sequence ID" value="KAG0449552.1"/>
    <property type="molecule type" value="Genomic_DNA"/>
</dbReference>
<organism evidence="1 2">
    <name type="scientific">Vanilla planifolia</name>
    <name type="common">Vanilla</name>
    <dbReference type="NCBI Taxonomy" id="51239"/>
    <lineage>
        <taxon>Eukaryota</taxon>
        <taxon>Viridiplantae</taxon>
        <taxon>Streptophyta</taxon>
        <taxon>Embryophyta</taxon>
        <taxon>Tracheophyta</taxon>
        <taxon>Spermatophyta</taxon>
        <taxon>Magnoliopsida</taxon>
        <taxon>Liliopsida</taxon>
        <taxon>Asparagales</taxon>
        <taxon>Orchidaceae</taxon>
        <taxon>Vanilloideae</taxon>
        <taxon>Vanilleae</taxon>
        <taxon>Vanilla</taxon>
    </lineage>
</organism>
<accession>A0A835PD81</accession>
<gene>
    <name evidence="1" type="ORF">HPP92_027312</name>
</gene>
<dbReference type="AlphaFoldDB" id="A0A835PD81"/>
<sequence>MKGEESGVEEPTTGRVAWSSATELQVLTTHKGCCGFIVCIRNHERRQEWVKRLVRSQENGKSQVLVEKMTKHNRPEKNALMGSTVF</sequence>
<reference evidence="1 2" key="1">
    <citation type="journal article" date="2020" name="Nat. Food">
        <title>A phased Vanilla planifolia genome enables genetic improvement of flavour and production.</title>
        <authorList>
            <person name="Hasing T."/>
            <person name="Tang H."/>
            <person name="Brym M."/>
            <person name="Khazi F."/>
            <person name="Huang T."/>
            <person name="Chambers A.H."/>
        </authorList>
    </citation>
    <scope>NUCLEOTIDE SEQUENCE [LARGE SCALE GENOMIC DNA]</scope>
    <source>
        <tissue evidence="1">Leaf</tissue>
    </source>
</reference>
<proteinExistence type="predicted"/>
<dbReference type="Proteomes" id="UP000636800">
    <property type="component" value="Unassembled WGS sequence"/>
</dbReference>
<protein>
    <submittedName>
        <fullName evidence="1">Uncharacterized protein</fullName>
    </submittedName>
</protein>
<name>A0A835PD81_VANPL</name>
<keyword evidence="2" id="KW-1185">Reference proteome</keyword>